<protein>
    <recommendedName>
        <fullName evidence="1">SAP domain-containing protein</fullName>
    </recommendedName>
</protein>
<organism evidence="2 3">
    <name type="scientific">Anisodus acutangulus</name>
    <dbReference type="NCBI Taxonomy" id="402998"/>
    <lineage>
        <taxon>Eukaryota</taxon>
        <taxon>Viridiplantae</taxon>
        <taxon>Streptophyta</taxon>
        <taxon>Embryophyta</taxon>
        <taxon>Tracheophyta</taxon>
        <taxon>Spermatophyta</taxon>
        <taxon>Magnoliopsida</taxon>
        <taxon>eudicotyledons</taxon>
        <taxon>Gunneridae</taxon>
        <taxon>Pentapetalae</taxon>
        <taxon>asterids</taxon>
        <taxon>lamiids</taxon>
        <taxon>Solanales</taxon>
        <taxon>Solanaceae</taxon>
        <taxon>Solanoideae</taxon>
        <taxon>Hyoscyameae</taxon>
        <taxon>Anisodus</taxon>
    </lineage>
</organism>
<dbReference type="GO" id="GO:0000723">
    <property type="term" value="P:telomere maintenance"/>
    <property type="evidence" value="ECO:0007669"/>
    <property type="project" value="TreeGrafter"/>
</dbReference>
<evidence type="ECO:0000313" key="2">
    <source>
        <dbReference type="EMBL" id="KAJ8547025.1"/>
    </source>
</evidence>
<accession>A0A9Q1RB54</accession>
<name>A0A9Q1RB54_9SOLA</name>
<dbReference type="InterPro" id="IPR005161">
    <property type="entry name" value="Ku_N"/>
</dbReference>
<gene>
    <name evidence="2" type="ORF">K7X08_010611</name>
</gene>
<dbReference type="GO" id="GO:0043564">
    <property type="term" value="C:Ku70:Ku80 complex"/>
    <property type="evidence" value="ECO:0007669"/>
    <property type="project" value="TreeGrafter"/>
</dbReference>
<dbReference type="SUPFAM" id="SSF68906">
    <property type="entry name" value="SAP domain"/>
    <property type="match status" value="1"/>
</dbReference>
<dbReference type="GO" id="GO:0006303">
    <property type="term" value="P:double-strand break repair via nonhomologous end joining"/>
    <property type="evidence" value="ECO:0007669"/>
    <property type="project" value="TreeGrafter"/>
</dbReference>
<dbReference type="AlphaFoldDB" id="A0A9Q1RB54"/>
<dbReference type="Gene3D" id="1.10.720.30">
    <property type="entry name" value="SAP domain"/>
    <property type="match status" value="1"/>
</dbReference>
<dbReference type="Proteomes" id="UP001152561">
    <property type="component" value="Unassembled WGS sequence"/>
</dbReference>
<evidence type="ECO:0000313" key="3">
    <source>
        <dbReference type="Proteomes" id="UP001152561"/>
    </source>
</evidence>
<dbReference type="InterPro" id="IPR036361">
    <property type="entry name" value="SAP_dom_sf"/>
</dbReference>
<dbReference type="InterPro" id="IPR003034">
    <property type="entry name" value="SAP_dom"/>
</dbReference>
<dbReference type="Gene3D" id="3.40.50.410">
    <property type="entry name" value="von Willebrand factor, type A domain"/>
    <property type="match status" value="1"/>
</dbReference>
<dbReference type="PANTHER" id="PTHR12604">
    <property type="entry name" value="KU AUTOANTIGEN DNA HELICASE"/>
    <property type="match status" value="1"/>
</dbReference>
<sequence>MQERVVYLVDASPKILQDDEKTATHFQVAINSIAQSLRSQIINRPGIVKAMEEFKLSVYGENYEEEDSKVDGKAEPSKKRKANAMKEYANYDWSDLADNGKLKDLTVVELNYYLGAHNLPVTGSKEALISRIVTHMGK</sequence>
<keyword evidence="3" id="KW-1185">Reference proteome</keyword>
<dbReference type="OrthoDB" id="1614899at2759"/>
<dbReference type="Pfam" id="PF02037">
    <property type="entry name" value="SAP"/>
    <property type="match status" value="1"/>
</dbReference>
<feature type="domain" description="SAP" evidence="1">
    <location>
        <begin position="102"/>
        <end position="136"/>
    </location>
</feature>
<proteinExistence type="predicted"/>
<dbReference type="GO" id="GO:0003690">
    <property type="term" value="F:double-stranded DNA binding"/>
    <property type="evidence" value="ECO:0007669"/>
    <property type="project" value="TreeGrafter"/>
</dbReference>
<dbReference type="FunFam" id="1.10.720.30:FF:000021">
    <property type="entry name" value="ATP-dependent DNA helicase 2 subunit KU70"/>
    <property type="match status" value="1"/>
</dbReference>
<evidence type="ECO:0000259" key="1">
    <source>
        <dbReference type="PROSITE" id="PS50800"/>
    </source>
</evidence>
<dbReference type="PROSITE" id="PS50800">
    <property type="entry name" value="SAP"/>
    <property type="match status" value="1"/>
</dbReference>
<dbReference type="InterPro" id="IPR036465">
    <property type="entry name" value="vWFA_dom_sf"/>
</dbReference>
<dbReference type="EMBL" id="JAJAGQ010000012">
    <property type="protein sequence ID" value="KAJ8547025.1"/>
    <property type="molecule type" value="Genomic_DNA"/>
</dbReference>
<dbReference type="GO" id="GO:0042162">
    <property type="term" value="F:telomeric DNA binding"/>
    <property type="evidence" value="ECO:0007669"/>
    <property type="project" value="TreeGrafter"/>
</dbReference>
<dbReference type="Pfam" id="PF03731">
    <property type="entry name" value="Ku_N"/>
    <property type="match status" value="1"/>
</dbReference>
<dbReference type="PANTHER" id="PTHR12604:SF2">
    <property type="entry name" value="X-RAY REPAIR CROSS-COMPLEMENTING PROTEIN 6"/>
    <property type="match status" value="1"/>
</dbReference>
<reference evidence="3" key="1">
    <citation type="journal article" date="2023" name="Proc. Natl. Acad. Sci. U.S.A.">
        <title>Genomic and structural basis for evolution of tropane alkaloid biosynthesis.</title>
        <authorList>
            <person name="Wanga Y.-J."/>
            <person name="Taina T."/>
            <person name="Yua J.-Y."/>
            <person name="Lia J."/>
            <person name="Xua B."/>
            <person name="Chenc J."/>
            <person name="D'Auriad J.C."/>
            <person name="Huanga J.-P."/>
            <person name="Huanga S.-X."/>
        </authorList>
    </citation>
    <scope>NUCLEOTIDE SEQUENCE [LARGE SCALE GENOMIC DNA]</scope>
    <source>
        <strain evidence="3">cv. KIB-2019</strain>
    </source>
</reference>
<comment type="caution">
    <text evidence="2">The sequence shown here is derived from an EMBL/GenBank/DDBJ whole genome shotgun (WGS) entry which is preliminary data.</text>
</comment>